<evidence type="ECO:0000256" key="5">
    <source>
        <dbReference type="ARBA" id="ARBA00022801"/>
    </source>
</evidence>
<dbReference type="EC" id="3.2.1.55" evidence="3"/>
<dbReference type="Pfam" id="PF06964">
    <property type="entry name" value="Alpha-L-AF_C"/>
    <property type="match status" value="1"/>
</dbReference>
<dbReference type="InterPro" id="IPR051563">
    <property type="entry name" value="Glycosyl_Hydrolase_51"/>
</dbReference>
<keyword evidence="4" id="KW-0732">Signal</keyword>
<evidence type="ECO:0000313" key="9">
    <source>
        <dbReference type="Proteomes" id="UP001476282"/>
    </source>
</evidence>
<dbReference type="Gene3D" id="3.20.20.80">
    <property type="entry name" value="Glycosidases"/>
    <property type="match status" value="1"/>
</dbReference>
<dbReference type="InterPro" id="IPR013780">
    <property type="entry name" value="Glyco_hydro_b"/>
</dbReference>
<dbReference type="InterPro" id="IPR008979">
    <property type="entry name" value="Galactose-bd-like_sf"/>
</dbReference>
<feature type="domain" description="Alpha-L-arabinofuranosidase C-terminal" evidence="7">
    <location>
        <begin position="438"/>
        <end position="627"/>
    </location>
</feature>
<keyword evidence="6" id="KW-0325">Glycoprotein</keyword>
<dbReference type="SUPFAM" id="SSF51011">
    <property type="entry name" value="Glycosyl hydrolase domain"/>
    <property type="match status" value="1"/>
</dbReference>
<sequence length="636" mass="70597">MRTLPRLLAAAVPAAGAIPLEIDASKPVAAASPIHYGLMTEEINFCYDGGLYAELIRNRSFQDDKESPAHWSAIGTAEIGIDDGVPFNEVIPISLRLEAKAPGDGLGNEGYWGIPVHPSTTYLARLQVKGGEGFSGSLKVAIVSNDGTTEFASAATPEIGPKWQYVNVELATAPDAPTTDQAKFAITAEKPGTCWLSVVSLFPPTWNDRPNGLRKDLMQMLVDLQPKFLRFPGGNYLEGDFIDTRFKWWETIGPITRRPGHPCPWGYRSSDGMGLMEFLLWCEDMGAEPVLGLYAGYSLKGDHIKPGKDLEPFVREALDEIEYVMGPATSRWGAQRAKDGHPEPFKLRYVEIGNEDWFDKSGSYDQRFAQFYDAIKKRHPDLKCISSIGSEQPKEKRVKSRRPDVLDEHFYRKAHEFLKMDRDYYDGFDRRGPEIFVGEWAAHETPFAPWEPPSRDAPPTPNMTAAIGDAAFMTNMEHHSDIVTMQAYAPLFVNVNGRQWRPNLIGYDAVSSYGSPSYYALRMFSTNFGGEILDATLPEDSPVYTSVTRDRSASRIFVKLVNSSEQPQTLAVTLTGVPRVAERAATEVMAAGPEATNTIDQPTAVVPVKGEIDGVKNEFEYEMPAHSIVVLKLWTL</sequence>
<accession>A0ABP9UPW7</accession>
<dbReference type="PANTHER" id="PTHR31776:SF0">
    <property type="entry name" value="ALPHA-L-ARABINOFURANOSIDASE 1"/>
    <property type="match status" value="1"/>
</dbReference>
<reference evidence="8 9" key="1">
    <citation type="submission" date="2024-02" db="EMBL/GenBank/DDBJ databases">
        <title>Haloferula sargassicola NBRC 104335.</title>
        <authorList>
            <person name="Ichikawa N."/>
            <person name="Katano-Makiyama Y."/>
            <person name="Hidaka K."/>
        </authorList>
    </citation>
    <scope>NUCLEOTIDE SEQUENCE [LARGE SCALE GENOMIC DNA]</scope>
    <source>
        <strain evidence="8 9">NBRC 104335</strain>
    </source>
</reference>
<keyword evidence="9" id="KW-1185">Reference proteome</keyword>
<evidence type="ECO:0000256" key="4">
    <source>
        <dbReference type="ARBA" id="ARBA00022729"/>
    </source>
</evidence>
<evidence type="ECO:0000313" key="8">
    <source>
        <dbReference type="EMBL" id="GAA5481369.1"/>
    </source>
</evidence>
<name>A0ABP9UPW7_9BACT</name>
<dbReference type="EMBL" id="BAABRI010000002">
    <property type="protein sequence ID" value="GAA5481369.1"/>
    <property type="molecule type" value="Genomic_DNA"/>
</dbReference>
<dbReference type="InterPro" id="IPR055235">
    <property type="entry name" value="ASD1_cat"/>
</dbReference>
<comment type="catalytic activity">
    <reaction evidence="1">
        <text>Hydrolysis of terminal non-reducing alpha-L-arabinofuranoside residues in alpha-L-arabinosides.</text>
        <dbReference type="EC" id="3.2.1.55"/>
    </reaction>
</comment>
<organism evidence="8 9">
    <name type="scientific">Haloferula sargassicola</name>
    <dbReference type="NCBI Taxonomy" id="490096"/>
    <lineage>
        <taxon>Bacteria</taxon>
        <taxon>Pseudomonadati</taxon>
        <taxon>Verrucomicrobiota</taxon>
        <taxon>Verrucomicrobiia</taxon>
        <taxon>Verrucomicrobiales</taxon>
        <taxon>Verrucomicrobiaceae</taxon>
        <taxon>Haloferula</taxon>
    </lineage>
</organism>
<evidence type="ECO:0000259" key="7">
    <source>
        <dbReference type="SMART" id="SM00813"/>
    </source>
</evidence>
<dbReference type="Gene3D" id="2.60.40.1180">
    <property type="entry name" value="Golgi alpha-mannosidase II"/>
    <property type="match status" value="1"/>
</dbReference>
<comment type="similarity">
    <text evidence="2">Belongs to the glycosyl hydrolase 51 family.</text>
</comment>
<dbReference type="SMART" id="SM00813">
    <property type="entry name" value="Alpha-L-AF_C"/>
    <property type="match status" value="1"/>
</dbReference>
<dbReference type="InterPro" id="IPR017853">
    <property type="entry name" value="GH"/>
</dbReference>
<evidence type="ECO:0000256" key="2">
    <source>
        <dbReference type="ARBA" id="ARBA00007186"/>
    </source>
</evidence>
<dbReference type="Proteomes" id="UP001476282">
    <property type="component" value="Unassembled WGS sequence"/>
</dbReference>
<comment type="caution">
    <text evidence="8">The sequence shown here is derived from an EMBL/GenBank/DDBJ whole genome shotgun (WGS) entry which is preliminary data.</text>
</comment>
<proteinExistence type="inferred from homology"/>
<evidence type="ECO:0000256" key="3">
    <source>
        <dbReference type="ARBA" id="ARBA00012670"/>
    </source>
</evidence>
<evidence type="ECO:0000256" key="1">
    <source>
        <dbReference type="ARBA" id="ARBA00001462"/>
    </source>
</evidence>
<protein>
    <recommendedName>
        <fullName evidence="3">non-reducing end alpha-L-arabinofuranosidase</fullName>
        <ecNumber evidence="3">3.2.1.55</ecNumber>
    </recommendedName>
</protein>
<dbReference type="PANTHER" id="PTHR31776">
    <property type="entry name" value="ALPHA-L-ARABINOFURANOSIDASE 1"/>
    <property type="match status" value="1"/>
</dbReference>
<gene>
    <name evidence="8" type="ORF">Hsar01_00578</name>
</gene>
<keyword evidence="5" id="KW-0378">Hydrolase</keyword>
<dbReference type="SUPFAM" id="SSF49785">
    <property type="entry name" value="Galactose-binding domain-like"/>
    <property type="match status" value="1"/>
</dbReference>
<dbReference type="Pfam" id="PF22848">
    <property type="entry name" value="ASD1_dom"/>
    <property type="match status" value="1"/>
</dbReference>
<evidence type="ECO:0000256" key="6">
    <source>
        <dbReference type="ARBA" id="ARBA00023180"/>
    </source>
</evidence>
<dbReference type="RefSeq" id="WP_353565517.1">
    <property type="nucleotide sequence ID" value="NZ_BAABRI010000002.1"/>
</dbReference>
<dbReference type="SUPFAM" id="SSF51445">
    <property type="entry name" value="(Trans)glycosidases"/>
    <property type="match status" value="1"/>
</dbReference>
<dbReference type="InterPro" id="IPR010720">
    <property type="entry name" value="Alpha-L-AF_C"/>
</dbReference>